<gene>
    <name evidence="2" type="ORF">K239x_34910</name>
</gene>
<evidence type="ECO:0000313" key="3">
    <source>
        <dbReference type="Proteomes" id="UP000319817"/>
    </source>
</evidence>
<protein>
    <recommendedName>
        <fullName evidence="4">DUF4254 domain-containing protein</fullName>
    </recommendedName>
</protein>
<name>A0A517NWI1_9BACT</name>
<proteinExistence type="predicted"/>
<feature type="coiled-coil region" evidence="1">
    <location>
        <begin position="78"/>
        <end position="105"/>
    </location>
</feature>
<evidence type="ECO:0000313" key="2">
    <source>
        <dbReference type="EMBL" id="QDT11493.1"/>
    </source>
</evidence>
<reference evidence="2 3" key="1">
    <citation type="submission" date="2019-02" db="EMBL/GenBank/DDBJ databases">
        <title>Deep-cultivation of Planctomycetes and their phenomic and genomic characterization uncovers novel biology.</title>
        <authorList>
            <person name="Wiegand S."/>
            <person name="Jogler M."/>
            <person name="Boedeker C."/>
            <person name="Pinto D."/>
            <person name="Vollmers J."/>
            <person name="Rivas-Marin E."/>
            <person name="Kohn T."/>
            <person name="Peeters S.H."/>
            <person name="Heuer A."/>
            <person name="Rast P."/>
            <person name="Oberbeckmann S."/>
            <person name="Bunk B."/>
            <person name="Jeske O."/>
            <person name="Meyerdierks A."/>
            <person name="Storesund J.E."/>
            <person name="Kallscheuer N."/>
            <person name="Luecker S."/>
            <person name="Lage O.M."/>
            <person name="Pohl T."/>
            <person name="Merkel B.J."/>
            <person name="Hornburger P."/>
            <person name="Mueller R.-W."/>
            <person name="Bruemmer F."/>
            <person name="Labrenz M."/>
            <person name="Spormann A.M."/>
            <person name="Op den Camp H."/>
            <person name="Overmann J."/>
            <person name="Amann R."/>
            <person name="Jetten M.S.M."/>
            <person name="Mascher T."/>
            <person name="Medema M.H."/>
            <person name="Devos D.P."/>
            <person name="Kaster A.-K."/>
            <person name="Ovreas L."/>
            <person name="Rohde M."/>
            <person name="Galperin M.Y."/>
            <person name="Jogler C."/>
        </authorList>
    </citation>
    <scope>NUCLEOTIDE SEQUENCE [LARGE SCALE GENOMIC DNA]</scope>
    <source>
        <strain evidence="2 3">K23_9</strain>
    </source>
</reference>
<evidence type="ECO:0008006" key="4">
    <source>
        <dbReference type="Google" id="ProtNLM"/>
    </source>
</evidence>
<dbReference type="EMBL" id="CP036526">
    <property type="protein sequence ID" value="QDT11493.1"/>
    <property type="molecule type" value="Genomic_DNA"/>
</dbReference>
<keyword evidence="3" id="KW-1185">Reference proteome</keyword>
<dbReference type="InterPro" id="IPR025350">
    <property type="entry name" value="DUF4254"/>
</dbReference>
<organism evidence="2 3">
    <name type="scientific">Stieleria marina</name>
    <dbReference type="NCBI Taxonomy" id="1930275"/>
    <lineage>
        <taxon>Bacteria</taxon>
        <taxon>Pseudomonadati</taxon>
        <taxon>Planctomycetota</taxon>
        <taxon>Planctomycetia</taxon>
        <taxon>Pirellulales</taxon>
        <taxon>Pirellulaceae</taxon>
        <taxon>Stieleria</taxon>
    </lineage>
</organism>
<keyword evidence="1" id="KW-0175">Coiled coil</keyword>
<dbReference type="RefSeq" id="WP_419189044.1">
    <property type="nucleotide sequence ID" value="NZ_CP036526.1"/>
</dbReference>
<dbReference type="Pfam" id="PF14063">
    <property type="entry name" value="DUF4254"/>
    <property type="match status" value="1"/>
</dbReference>
<accession>A0A517NWI1</accession>
<sequence length="214" mass="24278">MSQFEPSQPPADQPSDDQLCADQIVQMQTASVASWHHVDIDNAYQGLMGVICQQHAANFRLWHQEDIARSPTATDSQIADVKRAIDKLNQQRNDLIEAIDDALADQLQHVKRSVEVRLNTETPGSVIDRLSIMALRLFHYLEQADRDGLKDDLRSTIVDRIAICQQQQSDLSTSLQELLDDLFAGRKQHRTYRQMKMYNDPSLNPAIYDSSGDC</sequence>
<evidence type="ECO:0000256" key="1">
    <source>
        <dbReference type="SAM" id="Coils"/>
    </source>
</evidence>
<dbReference type="Proteomes" id="UP000319817">
    <property type="component" value="Chromosome"/>
</dbReference>
<dbReference type="AlphaFoldDB" id="A0A517NWI1"/>